<evidence type="ECO:0000313" key="3">
    <source>
        <dbReference type="WBParaSite" id="HPLM_0000100201-mRNA-1"/>
    </source>
</evidence>
<evidence type="ECO:0000313" key="1">
    <source>
        <dbReference type="EMBL" id="VDO07393.1"/>
    </source>
</evidence>
<accession>A0A0N4VUN5</accession>
<name>A0A0N4VUN5_HAEPC</name>
<keyword evidence="2" id="KW-1185">Reference proteome</keyword>
<evidence type="ECO:0000313" key="2">
    <source>
        <dbReference type="Proteomes" id="UP000268014"/>
    </source>
</evidence>
<dbReference type="WBParaSite" id="HPLM_0000100201-mRNA-1">
    <property type="protein sequence ID" value="HPLM_0000100201-mRNA-1"/>
    <property type="gene ID" value="HPLM_0000100201"/>
</dbReference>
<organism evidence="3">
    <name type="scientific">Haemonchus placei</name>
    <name type="common">Barber's pole worm</name>
    <dbReference type="NCBI Taxonomy" id="6290"/>
    <lineage>
        <taxon>Eukaryota</taxon>
        <taxon>Metazoa</taxon>
        <taxon>Ecdysozoa</taxon>
        <taxon>Nematoda</taxon>
        <taxon>Chromadorea</taxon>
        <taxon>Rhabditida</taxon>
        <taxon>Rhabditina</taxon>
        <taxon>Rhabditomorpha</taxon>
        <taxon>Strongyloidea</taxon>
        <taxon>Trichostrongylidae</taxon>
        <taxon>Haemonchus</taxon>
    </lineage>
</organism>
<dbReference type="Proteomes" id="UP000268014">
    <property type="component" value="Unassembled WGS sequence"/>
</dbReference>
<dbReference type="EMBL" id="UZAF01001092">
    <property type="protein sequence ID" value="VDO07393.1"/>
    <property type="molecule type" value="Genomic_DNA"/>
</dbReference>
<sequence length="80" mass="9851">MVEYLSEGPIFLLSHFVIIQATFCYRNRHTSMVLSKDFHQITFPIFIREIEVHFFNTWPDYRYRSQLFDRWQYHRCGAEA</sequence>
<gene>
    <name evidence="1" type="ORF">HPLM_LOCUS1002</name>
</gene>
<dbReference type="AlphaFoldDB" id="A0A0N4VUN5"/>
<protein>
    <submittedName>
        <fullName evidence="3">Secreted protein</fullName>
    </submittedName>
</protein>
<reference evidence="1 2" key="2">
    <citation type="submission" date="2018-11" db="EMBL/GenBank/DDBJ databases">
        <authorList>
            <consortium name="Pathogen Informatics"/>
        </authorList>
    </citation>
    <scope>NUCLEOTIDE SEQUENCE [LARGE SCALE GENOMIC DNA]</scope>
    <source>
        <strain evidence="1 2">MHpl1</strain>
    </source>
</reference>
<reference evidence="3" key="1">
    <citation type="submission" date="2017-02" db="UniProtKB">
        <authorList>
            <consortium name="WormBaseParasite"/>
        </authorList>
    </citation>
    <scope>IDENTIFICATION</scope>
</reference>
<proteinExistence type="predicted"/>